<dbReference type="AlphaFoldDB" id="A0A927PMJ8"/>
<organism evidence="1 2">
    <name type="scientific">Lolliginicoccus lacisalsi</name>
    <dbReference type="NCBI Taxonomy" id="2742202"/>
    <lineage>
        <taxon>Bacteria</taxon>
        <taxon>Bacillati</taxon>
        <taxon>Actinomycetota</taxon>
        <taxon>Actinomycetes</taxon>
        <taxon>Mycobacteriales</taxon>
        <taxon>Hoyosellaceae</taxon>
        <taxon>Lolliginicoccus</taxon>
    </lineage>
</organism>
<proteinExistence type="predicted"/>
<dbReference type="SUPFAM" id="SSF46785">
    <property type="entry name" value="Winged helix' DNA-binding domain"/>
    <property type="match status" value="1"/>
</dbReference>
<dbReference type="Gene3D" id="1.10.10.10">
    <property type="entry name" value="Winged helix-like DNA-binding domain superfamily/Winged helix DNA-binding domain"/>
    <property type="match status" value="1"/>
</dbReference>
<accession>A0A927PMJ8</accession>
<protein>
    <recommendedName>
        <fullName evidence="3">HTH gntR-type domain-containing protein</fullName>
    </recommendedName>
</protein>
<dbReference type="RefSeq" id="WP_192038941.1">
    <property type="nucleotide sequence ID" value="NZ_JACYWE010000004.1"/>
</dbReference>
<dbReference type="InterPro" id="IPR036388">
    <property type="entry name" value="WH-like_DNA-bd_sf"/>
</dbReference>
<reference evidence="1" key="1">
    <citation type="submission" date="2020-09" db="EMBL/GenBank/DDBJ databases">
        <title>Hoyosella lacisalsi sp. nov., a halotolerant actinobacterium isolated from soil of Lake Gudzhirganskoe.</title>
        <authorList>
            <person name="Yang Q."/>
            <person name="Guo P.Y."/>
            <person name="Liu S.W."/>
            <person name="Li F.N."/>
            <person name="Sun C.H."/>
        </authorList>
    </citation>
    <scope>NUCLEOTIDE SEQUENCE</scope>
    <source>
        <strain evidence="1">G463</strain>
    </source>
</reference>
<evidence type="ECO:0008006" key="3">
    <source>
        <dbReference type="Google" id="ProtNLM"/>
    </source>
</evidence>
<dbReference type="Proteomes" id="UP000642993">
    <property type="component" value="Unassembled WGS sequence"/>
</dbReference>
<dbReference type="EMBL" id="JACYWE010000004">
    <property type="protein sequence ID" value="MBD8506466.1"/>
    <property type="molecule type" value="Genomic_DNA"/>
</dbReference>
<evidence type="ECO:0000313" key="1">
    <source>
        <dbReference type="EMBL" id="MBD8506466.1"/>
    </source>
</evidence>
<keyword evidence="2" id="KW-1185">Reference proteome</keyword>
<gene>
    <name evidence="1" type="ORF">HT102_08215</name>
</gene>
<evidence type="ECO:0000313" key="2">
    <source>
        <dbReference type="Proteomes" id="UP000642993"/>
    </source>
</evidence>
<name>A0A927PMJ8_9ACTN</name>
<sequence length="103" mass="10710">MLLARQIGPAPGTVARACKVLEGEGYVTTRRGAGTRIAPGEVEPLGIEPRGDQATERLSRAAHDDAAIAAASGHVLAGAIAALVQAWEAPAGPRERHEDERQP</sequence>
<dbReference type="InterPro" id="IPR036390">
    <property type="entry name" value="WH_DNA-bd_sf"/>
</dbReference>
<comment type="caution">
    <text evidence="1">The sequence shown here is derived from an EMBL/GenBank/DDBJ whole genome shotgun (WGS) entry which is preliminary data.</text>
</comment>